<sequence length="355" mass="37901">MSPPNTNNAPAPTGTRPRRRSSGTKLLLLGLAANLNGAESFSTVQAPATRPSAKATPVPVDKRSAFRKAASCPNLGRTSTSMDVFSADMDSLSIPTNPMGDIFDGLGSMLMADSAAAVDVEAEGMNLAAHALLDFSSHWAQATIALRMADVIGRLFVLGQSLLPGHGMSPDELAIQLGFLAVSCNSLHKLVQPKLKAAQASQYLTPQDRLAFRKVFKPAGLNWSEYRELSLESMEWVTMEPGQTVKDDAVYWLYEGTIEIESASTATRVLTGDKTVSGFSGLFGENRIAKILGITDCGKSGTKTTVIGEQGATFLRMSTNKLGKLMKHDDALATSMNRLVFQSMKNRITEGALGA</sequence>
<evidence type="ECO:0000313" key="3">
    <source>
        <dbReference type="Proteomes" id="UP001153069"/>
    </source>
</evidence>
<feature type="compositionally biased region" description="Low complexity" evidence="1">
    <location>
        <begin position="1"/>
        <end position="15"/>
    </location>
</feature>
<dbReference type="AlphaFoldDB" id="A0A9N8HBH7"/>
<dbReference type="OrthoDB" id="47284at2759"/>
<gene>
    <name evidence="2" type="ORF">SEMRO_261_G101880.1</name>
</gene>
<evidence type="ECO:0000256" key="1">
    <source>
        <dbReference type="SAM" id="MobiDB-lite"/>
    </source>
</evidence>
<dbReference type="Proteomes" id="UP001153069">
    <property type="component" value="Unassembled WGS sequence"/>
</dbReference>
<protein>
    <submittedName>
        <fullName evidence="2">Uncharacterized protein</fullName>
    </submittedName>
</protein>
<reference evidence="2" key="1">
    <citation type="submission" date="2020-06" db="EMBL/GenBank/DDBJ databases">
        <authorList>
            <consortium name="Plant Systems Biology data submission"/>
        </authorList>
    </citation>
    <scope>NUCLEOTIDE SEQUENCE</scope>
    <source>
        <strain evidence="2">D6</strain>
    </source>
</reference>
<evidence type="ECO:0000313" key="2">
    <source>
        <dbReference type="EMBL" id="CAB9506290.1"/>
    </source>
</evidence>
<accession>A0A9N8HBH7</accession>
<organism evidence="2 3">
    <name type="scientific">Seminavis robusta</name>
    <dbReference type="NCBI Taxonomy" id="568900"/>
    <lineage>
        <taxon>Eukaryota</taxon>
        <taxon>Sar</taxon>
        <taxon>Stramenopiles</taxon>
        <taxon>Ochrophyta</taxon>
        <taxon>Bacillariophyta</taxon>
        <taxon>Bacillariophyceae</taxon>
        <taxon>Bacillariophycidae</taxon>
        <taxon>Naviculales</taxon>
        <taxon>Naviculaceae</taxon>
        <taxon>Seminavis</taxon>
    </lineage>
</organism>
<proteinExistence type="predicted"/>
<name>A0A9N8HBH7_9STRA</name>
<keyword evidence="3" id="KW-1185">Reference proteome</keyword>
<comment type="caution">
    <text evidence="2">The sequence shown here is derived from an EMBL/GenBank/DDBJ whole genome shotgun (WGS) entry which is preliminary data.</text>
</comment>
<dbReference type="EMBL" id="CAICTM010000260">
    <property type="protein sequence ID" value="CAB9506290.1"/>
    <property type="molecule type" value="Genomic_DNA"/>
</dbReference>
<feature type="region of interest" description="Disordered" evidence="1">
    <location>
        <begin position="1"/>
        <end position="22"/>
    </location>
</feature>